<dbReference type="Proteomes" id="UP001352223">
    <property type="component" value="Unassembled WGS sequence"/>
</dbReference>
<evidence type="ECO:0000313" key="2">
    <source>
        <dbReference type="Proteomes" id="UP001352223"/>
    </source>
</evidence>
<gene>
    <name evidence="1" type="ORF">OKJ48_11255</name>
</gene>
<proteinExistence type="predicted"/>
<dbReference type="EMBL" id="JAOZYB010000066">
    <property type="protein sequence ID" value="MEB3960815.1"/>
    <property type="molecule type" value="Genomic_DNA"/>
</dbReference>
<protein>
    <submittedName>
        <fullName evidence="1">Uncharacterized protein</fullName>
    </submittedName>
</protein>
<accession>A0ABU6CAD4</accession>
<evidence type="ECO:0000313" key="1">
    <source>
        <dbReference type="EMBL" id="MEB3960815.1"/>
    </source>
</evidence>
<dbReference type="RefSeq" id="WP_324767975.1">
    <property type="nucleotide sequence ID" value="NZ_BAAATS010000068.1"/>
</dbReference>
<reference evidence="1 2" key="1">
    <citation type="submission" date="2022-10" db="EMBL/GenBank/DDBJ databases">
        <authorList>
            <person name="Xie J."/>
            <person name="Shen N."/>
        </authorList>
    </citation>
    <scope>NUCLEOTIDE SEQUENCE [LARGE SCALE GENOMIC DNA]</scope>
    <source>
        <strain evidence="1 2">DSM 41681</strain>
    </source>
</reference>
<comment type="caution">
    <text evidence="1">The sequence shown here is derived from an EMBL/GenBank/DDBJ whole genome shotgun (WGS) entry which is preliminary data.</text>
</comment>
<keyword evidence="2" id="KW-1185">Reference proteome</keyword>
<sequence>MAGRLGVAAIVVGLLAVVLTGRDGGRSIPAADTSSSHDHG</sequence>
<organism evidence="1 2">
    <name type="scientific">Streptomyces kunmingensis</name>
    <dbReference type="NCBI Taxonomy" id="68225"/>
    <lineage>
        <taxon>Bacteria</taxon>
        <taxon>Bacillati</taxon>
        <taxon>Actinomycetota</taxon>
        <taxon>Actinomycetes</taxon>
        <taxon>Kitasatosporales</taxon>
        <taxon>Streptomycetaceae</taxon>
        <taxon>Streptomyces</taxon>
    </lineage>
</organism>
<name>A0ABU6CAD4_9ACTN</name>